<dbReference type="SUPFAM" id="SSF53901">
    <property type="entry name" value="Thiolase-like"/>
    <property type="match status" value="1"/>
</dbReference>
<feature type="domain" description="Beta-ketoacyl-[acyl-carrier-protein] synthase III N-terminal" evidence="5">
    <location>
        <begin position="108"/>
        <end position="177"/>
    </location>
</feature>
<dbReference type="EMBL" id="KP657980">
    <property type="protein sequence ID" value="ALL53323.1"/>
    <property type="molecule type" value="Genomic_DNA"/>
</dbReference>
<dbReference type="Pfam" id="PF08545">
    <property type="entry name" value="ACP_syn_III"/>
    <property type="match status" value="1"/>
</dbReference>
<keyword evidence="3" id="KW-0012">Acyltransferase</keyword>
<protein>
    <submittedName>
        <fullName evidence="6">Putative 3-oxoacyl-ACP synthase III</fullName>
    </submittedName>
</protein>
<proteinExistence type="predicted"/>
<reference evidence="6" key="1">
    <citation type="submission" date="2015-01" db="EMBL/GenBank/DDBJ databases">
        <title>Disruption of a putative terpene cyclase gene in Streptomyces sp. MA37 leads to the identification of the biosynthetic pathway of Neocarazostatin A.</title>
        <authorList>
            <person name="Yi Y."/>
            <person name="Sheng H."/>
            <person name="Hai D."/>
        </authorList>
    </citation>
    <scope>NUCLEOTIDE SEQUENCE</scope>
    <source>
        <strain evidence="6">MA37</strain>
    </source>
</reference>
<feature type="domain" description="Beta-ketoacyl-[acyl-carrier-protein] synthase III C-terminal" evidence="4">
    <location>
        <begin position="239"/>
        <end position="329"/>
    </location>
</feature>
<gene>
    <name evidence="6" type="primary">nzsI</name>
</gene>
<evidence type="ECO:0000313" key="6">
    <source>
        <dbReference type="EMBL" id="ALL53323.1"/>
    </source>
</evidence>
<evidence type="ECO:0000256" key="3">
    <source>
        <dbReference type="ARBA" id="ARBA00023315"/>
    </source>
</evidence>
<dbReference type="Pfam" id="PF08541">
    <property type="entry name" value="ACP_syn_III_C"/>
    <property type="match status" value="1"/>
</dbReference>
<dbReference type="GO" id="GO:0044550">
    <property type="term" value="P:secondary metabolite biosynthetic process"/>
    <property type="evidence" value="ECO:0007669"/>
    <property type="project" value="TreeGrafter"/>
</dbReference>
<name>A0A0U2Q1J8_9ACTN</name>
<dbReference type="GO" id="GO:0004315">
    <property type="term" value="F:3-oxoacyl-[acyl-carrier-protein] synthase activity"/>
    <property type="evidence" value="ECO:0007669"/>
    <property type="project" value="InterPro"/>
</dbReference>
<keyword evidence="1" id="KW-0963">Cytoplasm</keyword>
<evidence type="ECO:0000256" key="1">
    <source>
        <dbReference type="ARBA" id="ARBA00022490"/>
    </source>
</evidence>
<dbReference type="PANTHER" id="PTHR34069">
    <property type="entry name" value="3-OXOACYL-[ACYL-CARRIER-PROTEIN] SYNTHASE 3"/>
    <property type="match status" value="1"/>
</dbReference>
<dbReference type="PANTHER" id="PTHR34069:SF2">
    <property type="entry name" value="BETA-KETOACYL-[ACYL-CARRIER-PROTEIN] SYNTHASE III"/>
    <property type="match status" value="1"/>
</dbReference>
<dbReference type="InterPro" id="IPR013751">
    <property type="entry name" value="ACP_syn_III_N"/>
</dbReference>
<dbReference type="AlphaFoldDB" id="A0A0U2Q1J8"/>
<organism evidence="6">
    <name type="scientific">Streptomyces sp. MA37</name>
    <dbReference type="NCBI Taxonomy" id="1400207"/>
    <lineage>
        <taxon>Bacteria</taxon>
        <taxon>Bacillati</taxon>
        <taxon>Actinomycetota</taxon>
        <taxon>Actinomycetes</taxon>
        <taxon>Kitasatosporales</taxon>
        <taxon>Streptomycetaceae</taxon>
        <taxon>Streptomyces</taxon>
    </lineage>
</organism>
<dbReference type="InterPro" id="IPR013747">
    <property type="entry name" value="ACP_syn_III_C"/>
</dbReference>
<dbReference type="GO" id="GO:0006633">
    <property type="term" value="P:fatty acid biosynthetic process"/>
    <property type="evidence" value="ECO:0007669"/>
    <property type="project" value="InterPro"/>
</dbReference>
<dbReference type="InterPro" id="IPR016039">
    <property type="entry name" value="Thiolase-like"/>
</dbReference>
<accession>A0A0U2Q1J8</accession>
<keyword evidence="2" id="KW-0808">Transferase</keyword>
<sequence>MSSTSIVDVVNFMPERVVRNSELTHDGHDLSEHKFFAGVNERRFGSPDYTSAELGTAALKKLLDRNGVRAEDLDLIICAAQFNDAFSPGIGTAVQHAVGATSAAVLHIENGCCSWISALNTARAFIDSGHYRRIAIVTVTNFISRLTEFQKSPESWVLGDGASATLVAPGSPTILSLHEQAFGQNWGALRVEPDAVGEQELPHWERGSGPLTVKFSPNMLARLWAVTMECLPEAAAAALDKAGLTADDISCLITHQPNESYIAEWRKRIGVDASRAHDTLSVYGNMFQSSLPVTFADALEKKKISTGDVIAFATFTHGGEQVSSMVWRWTG</sequence>
<evidence type="ECO:0000259" key="4">
    <source>
        <dbReference type="Pfam" id="PF08541"/>
    </source>
</evidence>
<dbReference type="Gene3D" id="3.40.47.10">
    <property type="match status" value="1"/>
</dbReference>
<evidence type="ECO:0000259" key="5">
    <source>
        <dbReference type="Pfam" id="PF08545"/>
    </source>
</evidence>
<evidence type="ECO:0000256" key="2">
    <source>
        <dbReference type="ARBA" id="ARBA00022679"/>
    </source>
</evidence>